<dbReference type="InterPro" id="IPR000835">
    <property type="entry name" value="HTH_MarR-typ"/>
</dbReference>
<dbReference type="InterPro" id="IPR036388">
    <property type="entry name" value="WH-like_DNA-bd_sf"/>
</dbReference>
<dbReference type="Pfam" id="PF01047">
    <property type="entry name" value="MarR"/>
    <property type="match status" value="1"/>
</dbReference>
<dbReference type="GO" id="GO:0003700">
    <property type="term" value="F:DNA-binding transcription factor activity"/>
    <property type="evidence" value="ECO:0007669"/>
    <property type="project" value="InterPro"/>
</dbReference>
<sequence length="158" mass="16807">MGVPGQPSGNSAREIEELVAATDALYFAMRRGRTSPAGTQAGMSRSQLELLAPLLDRELMSVSQLAGTAGVAVPTATRALKQLEERGVVARTRSSSDDRLVLVGLTTDGRARVIKAQSAFRARQHEVFVELTGADRRAITSSLTRLAAIINHNLDAPA</sequence>
<evidence type="ECO:0000313" key="6">
    <source>
        <dbReference type="Proteomes" id="UP000295165"/>
    </source>
</evidence>
<protein>
    <submittedName>
        <fullName evidence="5">Transcriptional regulator SlyA</fullName>
    </submittedName>
</protein>
<accession>A0A4V3HUY1</accession>
<feature type="domain" description="HTH marR-type" evidence="4">
    <location>
        <begin position="11"/>
        <end position="148"/>
    </location>
</feature>
<organism evidence="5 6">
    <name type="scientific">Mycobacteroides franklinii</name>
    <dbReference type="NCBI Taxonomy" id="948102"/>
    <lineage>
        <taxon>Bacteria</taxon>
        <taxon>Bacillati</taxon>
        <taxon>Actinomycetota</taxon>
        <taxon>Actinomycetes</taxon>
        <taxon>Mycobacteriales</taxon>
        <taxon>Mycobacteriaceae</taxon>
        <taxon>Mycobacteroides</taxon>
    </lineage>
</organism>
<proteinExistence type="predicted"/>
<dbReference type="PANTHER" id="PTHR42756">
    <property type="entry name" value="TRANSCRIPTIONAL REGULATOR, MARR"/>
    <property type="match status" value="1"/>
</dbReference>
<dbReference type="SMART" id="SM00347">
    <property type="entry name" value="HTH_MARR"/>
    <property type="match status" value="1"/>
</dbReference>
<dbReference type="SUPFAM" id="SSF46785">
    <property type="entry name" value="Winged helix' DNA-binding domain"/>
    <property type="match status" value="1"/>
</dbReference>
<dbReference type="AlphaFoldDB" id="A0A4V3HUY1"/>
<evidence type="ECO:0000313" key="5">
    <source>
        <dbReference type="EMBL" id="TDZ50073.1"/>
    </source>
</evidence>
<keyword evidence="3" id="KW-0804">Transcription</keyword>
<evidence type="ECO:0000256" key="2">
    <source>
        <dbReference type="ARBA" id="ARBA00023125"/>
    </source>
</evidence>
<keyword evidence="1" id="KW-0805">Transcription regulation</keyword>
<name>A0A4V3HUY1_9MYCO</name>
<dbReference type="GO" id="GO:0003677">
    <property type="term" value="F:DNA binding"/>
    <property type="evidence" value="ECO:0007669"/>
    <property type="project" value="UniProtKB-KW"/>
</dbReference>
<dbReference type="EMBL" id="PECC01000027">
    <property type="protein sequence ID" value="TDZ50073.1"/>
    <property type="molecule type" value="Genomic_DNA"/>
</dbReference>
<evidence type="ECO:0000259" key="4">
    <source>
        <dbReference type="PROSITE" id="PS50995"/>
    </source>
</evidence>
<dbReference type="Gene3D" id="1.10.10.10">
    <property type="entry name" value="Winged helix-like DNA-binding domain superfamily/Winged helix DNA-binding domain"/>
    <property type="match status" value="1"/>
</dbReference>
<dbReference type="PANTHER" id="PTHR42756:SF1">
    <property type="entry name" value="TRANSCRIPTIONAL REPRESSOR OF EMRAB OPERON"/>
    <property type="match status" value="1"/>
</dbReference>
<dbReference type="InterPro" id="IPR036390">
    <property type="entry name" value="WH_DNA-bd_sf"/>
</dbReference>
<keyword evidence="6" id="KW-1185">Reference proteome</keyword>
<dbReference type="CDD" id="cd00090">
    <property type="entry name" value="HTH_ARSR"/>
    <property type="match status" value="1"/>
</dbReference>
<reference evidence="5 6" key="1">
    <citation type="journal article" date="2019" name="Sci. Rep.">
        <title>Extended insight into the Mycobacterium chelonae-abscessus complex through whole genome sequencing of Mycobacterium salmoniphilum outbreak and Mycobacterium salmoniphilum-like strains.</title>
        <authorList>
            <person name="Behra P.R.K."/>
            <person name="Das S."/>
            <person name="Pettersson B.M.F."/>
            <person name="Shirreff L."/>
            <person name="DuCote T."/>
            <person name="Jacobsson K.G."/>
            <person name="Ennis D.G."/>
            <person name="Kirsebom L.A."/>
        </authorList>
    </citation>
    <scope>NUCLEOTIDE SEQUENCE [LARGE SCALE GENOMIC DNA]</scope>
    <source>
        <strain evidence="5 6">CCUG 63697</strain>
    </source>
</reference>
<comment type="caution">
    <text evidence="5">The sequence shown here is derived from an EMBL/GenBank/DDBJ whole genome shotgun (WGS) entry which is preliminary data.</text>
</comment>
<evidence type="ECO:0000256" key="1">
    <source>
        <dbReference type="ARBA" id="ARBA00023015"/>
    </source>
</evidence>
<dbReference type="InterPro" id="IPR011991">
    <property type="entry name" value="ArsR-like_HTH"/>
</dbReference>
<evidence type="ECO:0000256" key="3">
    <source>
        <dbReference type="ARBA" id="ARBA00023163"/>
    </source>
</evidence>
<keyword evidence="2" id="KW-0238">DNA-binding</keyword>
<dbReference type="PROSITE" id="PS50995">
    <property type="entry name" value="HTH_MARR_2"/>
    <property type="match status" value="1"/>
</dbReference>
<dbReference type="PRINTS" id="PR00598">
    <property type="entry name" value="HTHMARR"/>
</dbReference>
<gene>
    <name evidence="5" type="ORF">CCUG63697_01575</name>
</gene>
<dbReference type="Proteomes" id="UP000295165">
    <property type="component" value="Unassembled WGS sequence"/>
</dbReference>